<organism evidence="1 2">
    <name type="scientific">Paracidovorax wautersii</name>
    <dbReference type="NCBI Taxonomy" id="1177982"/>
    <lineage>
        <taxon>Bacteria</taxon>
        <taxon>Pseudomonadati</taxon>
        <taxon>Pseudomonadota</taxon>
        <taxon>Betaproteobacteria</taxon>
        <taxon>Burkholderiales</taxon>
        <taxon>Comamonadaceae</taxon>
        <taxon>Paracidovorax</taxon>
    </lineage>
</organism>
<sequence length="313" mass="34864">MDEEQHRGYPQKPSAGRSCSLFASPFTRVPATGLVTGQHPVAIEEKALVHKKRRALLLRLCIYKDLRRITRQQGRAGFGRQGPFRGRKRGGSGEMGRLAIFLGAEYAGSAWADGQKYVQNRPGAACAAPRPCPCRARRGALWPNLQEPCSRASTESSQTRLGSQRQGQIRVLEALQRPRNEQVWGHLRHNRALIHRTGARRRFIPVGGTVARGVGAQACAAPKFLFRQRNLELSTERAGPYYYHYPLIKNIKKKTGQQEDQGRDNGGWACSALREKSRSGRASGACRGLQEGLYRARKGVWRGRGMGGWHPHP</sequence>
<evidence type="ECO:0000313" key="2">
    <source>
        <dbReference type="Proteomes" id="UP000199119"/>
    </source>
</evidence>
<accession>A0A1I2ANP5</accession>
<dbReference type="AlphaFoldDB" id="A0A1I2ANP5"/>
<dbReference type="EMBL" id="FONX01000002">
    <property type="protein sequence ID" value="SFE44500.1"/>
    <property type="molecule type" value="Genomic_DNA"/>
</dbReference>
<keyword evidence="2" id="KW-1185">Reference proteome</keyword>
<name>A0A1I2ANP5_9BURK</name>
<reference evidence="2" key="1">
    <citation type="submission" date="2016-10" db="EMBL/GenBank/DDBJ databases">
        <authorList>
            <person name="Varghese N."/>
            <person name="Submissions S."/>
        </authorList>
    </citation>
    <scope>NUCLEOTIDE SEQUENCE [LARGE SCALE GENOMIC DNA]</scope>
    <source>
        <strain evidence="2">DSM 27981</strain>
    </source>
</reference>
<proteinExistence type="predicted"/>
<dbReference type="Proteomes" id="UP000199119">
    <property type="component" value="Unassembled WGS sequence"/>
</dbReference>
<gene>
    <name evidence="1" type="ORF">SAMN04489711_10283</name>
</gene>
<protein>
    <submittedName>
        <fullName evidence="1">Uncharacterized protein</fullName>
    </submittedName>
</protein>
<evidence type="ECO:0000313" key="1">
    <source>
        <dbReference type="EMBL" id="SFE44500.1"/>
    </source>
</evidence>